<evidence type="ECO:0000256" key="2">
    <source>
        <dbReference type="ARBA" id="ARBA00022801"/>
    </source>
</evidence>
<dbReference type="Proteomes" id="UP000268093">
    <property type="component" value="Unassembled WGS sequence"/>
</dbReference>
<dbReference type="GO" id="GO:0016020">
    <property type="term" value="C:membrane"/>
    <property type="evidence" value="ECO:0007669"/>
    <property type="project" value="TreeGrafter"/>
</dbReference>
<comment type="caution">
    <text evidence="4">The sequence shown here is derived from an EMBL/GenBank/DDBJ whole genome shotgun (WGS) entry which is preliminary data.</text>
</comment>
<dbReference type="Gene3D" id="3.20.20.370">
    <property type="entry name" value="Glycoside hydrolase/deacetylase"/>
    <property type="match status" value="1"/>
</dbReference>
<dbReference type="PROSITE" id="PS51677">
    <property type="entry name" value="NODB"/>
    <property type="match status" value="1"/>
</dbReference>
<dbReference type="GO" id="GO:0009272">
    <property type="term" value="P:fungal-type cell wall biogenesis"/>
    <property type="evidence" value="ECO:0007669"/>
    <property type="project" value="UniProtKB-ARBA"/>
</dbReference>
<sequence length="138" mass="15808">MKINTRLFPNSGHQIAIHTWSHHVLTSLTNEQIIVELKWTETIIKEVCGVTPKYFRPPQGDYDDRVRSIASQLGYTAILWDLDTNDWMFGSPGNTLTPAQVDGNFTKWIGEESNDTHGHIVSIAVWLDLKDDHEYRNS</sequence>
<dbReference type="GO" id="GO:0004099">
    <property type="term" value="F:chitin deacetylase activity"/>
    <property type="evidence" value="ECO:0007669"/>
    <property type="project" value="UniProtKB-ARBA"/>
</dbReference>
<accession>A0A433CYS5</accession>
<dbReference type="PANTHER" id="PTHR10587:SF133">
    <property type="entry name" value="CHITIN DEACETYLASE 1-RELATED"/>
    <property type="match status" value="1"/>
</dbReference>
<evidence type="ECO:0000313" key="5">
    <source>
        <dbReference type="Proteomes" id="UP000268093"/>
    </source>
</evidence>
<dbReference type="GO" id="GO:0046872">
    <property type="term" value="F:metal ion binding"/>
    <property type="evidence" value="ECO:0007669"/>
    <property type="project" value="UniProtKB-KW"/>
</dbReference>
<dbReference type="EMBL" id="RBNI01010411">
    <property type="protein sequence ID" value="RUP43737.1"/>
    <property type="molecule type" value="Genomic_DNA"/>
</dbReference>
<dbReference type="InterPro" id="IPR011330">
    <property type="entry name" value="Glyco_hydro/deAcase_b/a-brl"/>
</dbReference>
<dbReference type="GO" id="GO:0005975">
    <property type="term" value="P:carbohydrate metabolic process"/>
    <property type="evidence" value="ECO:0007669"/>
    <property type="project" value="InterPro"/>
</dbReference>
<gene>
    <name evidence="4" type="ORF">BC936DRAFT_136801</name>
</gene>
<proteinExistence type="predicted"/>
<dbReference type="PANTHER" id="PTHR10587">
    <property type="entry name" value="GLYCOSYL TRANSFERASE-RELATED"/>
    <property type="match status" value="1"/>
</dbReference>
<protein>
    <recommendedName>
        <fullName evidence="3">NodB homology domain-containing protein</fullName>
    </recommendedName>
</protein>
<evidence type="ECO:0000256" key="1">
    <source>
        <dbReference type="ARBA" id="ARBA00022723"/>
    </source>
</evidence>
<evidence type="ECO:0000259" key="3">
    <source>
        <dbReference type="PROSITE" id="PS51677"/>
    </source>
</evidence>
<name>A0A433CYS5_9FUNG</name>
<reference evidence="4 5" key="1">
    <citation type="journal article" date="2018" name="New Phytol.">
        <title>Phylogenomics of Endogonaceae and evolution of mycorrhizas within Mucoromycota.</title>
        <authorList>
            <person name="Chang Y."/>
            <person name="Desiro A."/>
            <person name="Na H."/>
            <person name="Sandor L."/>
            <person name="Lipzen A."/>
            <person name="Clum A."/>
            <person name="Barry K."/>
            <person name="Grigoriev I.V."/>
            <person name="Martin F.M."/>
            <person name="Stajich J.E."/>
            <person name="Smith M.E."/>
            <person name="Bonito G."/>
            <person name="Spatafora J.W."/>
        </authorList>
    </citation>
    <scope>NUCLEOTIDE SEQUENCE [LARGE SCALE GENOMIC DNA]</scope>
    <source>
        <strain evidence="4 5">GMNB39</strain>
    </source>
</reference>
<dbReference type="AlphaFoldDB" id="A0A433CYS5"/>
<dbReference type="OrthoDB" id="407355at2759"/>
<evidence type="ECO:0000313" key="4">
    <source>
        <dbReference type="EMBL" id="RUP43737.1"/>
    </source>
</evidence>
<dbReference type="Pfam" id="PF01522">
    <property type="entry name" value="Polysacc_deac_1"/>
    <property type="match status" value="1"/>
</dbReference>
<keyword evidence="1" id="KW-0479">Metal-binding</keyword>
<keyword evidence="2" id="KW-0378">Hydrolase</keyword>
<keyword evidence="5" id="KW-1185">Reference proteome</keyword>
<organism evidence="4 5">
    <name type="scientific">Jimgerdemannia flammicorona</name>
    <dbReference type="NCBI Taxonomy" id="994334"/>
    <lineage>
        <taxon>Eukaryota</taxon>
        <taxon>Fungi</taxon>
        <taxon>Fungi incertae sedis</taxon>
        <taxon>Mucoromycota</taxon>
        <taxon>Mucoromycotina</taxon>
        <taxon>Endogonomycetes</taxon>
        <taxon>Endogonales</taxon>
        <taxon>Endogonaceae</taxon>
        <taxon>Jimgerdemannia</taxon>
    </lineage>
</organism>
<dbReference type="InterPro" id="IPR002509">
    <property type="entry name" value="NODB_dom"/>
</dbReference>
<dbReference type="InterPro" id="IPR050248">
    <property type="entry name" value="Polysacc_deacetylase_ArnD"/>
</dbReference>
<feature type="domain" description="NodB homology" evidence="3">
    <location>
        <begin position="1"/>
        <end position="138"/>
    </location>
</feature>
<dbReference type="SUPFAM" id="SSF88713">
    <property type="entry name" value="Glycoside hydrolase/deacetylase"/>
    <property type="match status" value="1"/>
</dbReference>